<accession>A0A9P5ZMD5</accession>
<reference evidence="2" key="1">
    <citation type="submission" date="2020-11" db="EMBL/GenBank/DDBJ databases">
        <authorList>
            <consortium name="DOE Joint Genome Institute"/>
            <person name="Ahrendt S."/>
            <person name="Riley R."/>
            <person name="Andreopoulos W."/>
            <person name="Labutti K."/>
            <person name="Pangilinan J."/>
            <person name="Ruiz-Duenas F.J."/>
            <person name="Barrasa J.M."/>
            <person name="Sanchez-Garcia M."/>
            <person name="Camarero S."/>
            <person name="Miyauchi S."/>
            <person name="Serrano A."/>
            <person name="Linde D."/>
            <person name="Babiker R."/>
            <person name="Drula E."/>
            <person name="Ayuso-Fernandez I."/>
            <person name="Pacheco R."/>
            <person name="Padilla G."/>
            <person name="Ferreira P."/>
            <person name="Barriuso J."/>
            <person name="Kellner H."/>
            <person name="Castanera R."/>
            <person name="Alfaro M."/>
            <person name="Ramirez L."/>
            <person name="Pisabarro A.G."/>
            <person name="Kuo A."/>
            <person name="Tritt A."/>
            <person name="Lipzen A."/>
            <person name="He G."/>
            <person name="Yan M."/>
            <person name="Ng V."/>
            <person name="Cullen D."/>
            <person name="Martin F."/>
            <person name="Rosso M.-N."/>
            <person name="Henrissat B."/>
            <person name="Hibbett D."/>
            <person name="Martinez A.T."/>
            <person name="Grigoriev I.V."/>
        </authorList>
    </citation>
    <scope>NUCLEOTIDE SEQUENCE</scope>
    <source>
        <strain evidence="2">ATCC 90797</strain>
    </source>
</reference>
<evidence type="ECO:0000313" key="2">
    <source>
        <dbReference type="EMBL" id="KAF9490010.1"/>
    </source>
</evidence>
<gene>
    <name evidence="2" type="ORF">BDN71DRAFT_1511643</name>
</gene>
<organism evidence="2 3">
    <name type="scientific">Pleurotus eryngii</name>
    <name type="common">Boletus of the steppes</name>
    <dbReference type="NCBI Taxonomy" id="5323"/>
    <lineage>
        <taxon>Eukaryota</taxon>
        <taxon>Fungi</taxon>
        <taxon>Dikarya</taxon>
        <taxon>Basidiomycota</taxon>
        <taxon>Agaricomycotina</taxon>
        <taxon>Agaricomycetes</taxon>
        <taxon>Agaricomycetidae</taxon>
        <taxon>Agaricales</taxon>
        <taxon>Pleurotineae</taxon>
        <taxon>Pleurotaceae</taxon>
        <taxon>Pleurotus</taxon>
    </lineage>
</organism>
<dbReference type="EMBL" id="MU154652">
    <property type="protein sequence ID" value="KAF9490010.1"/>
    <property type="molecule type" value="Genomic_DNA"/>
</dbReference>
<protein>
    <submittedName>
        <fullName evidence="2">Uncharacterized protein</fullName>
    </submittedName>
</protein>
<dbReference type="OrthoDB" id="2921349at2759"/>
<feature type="region of interest" description="Disordered" evidence="1">
    <location>
        <begin position="133"/>
        <end position="159"/>
    </location>
</feature>
<dbReference type="AlphaFoldDB" id="A0A9P5ZMD5"/>
<proteinExistence type="predicted"/>
<sequence length="362" mass="39267">MSTAMNPLQQRGTKKLPLELLAEIFRLASTRRFLDEGRTIPPSYTLLWTIVCGVEPPAMIREIVALSQKMPLSILRVEDESDGGDGENGGNEHRVDDDGDDTEERHVIEDNGGGDANAEEWHGIEYTADETYHEDLHGGSDGGSDDEGDSGDDEGGHAGNDYYKFNDAFGAASRDTAEMLLAQLNRVAVLKISLNSEDAPDLLFLLDADAPLLTALELRVVDGDAPVAINPFRGTAPLRLARLALTGGCELSHTSSLWTNLTHLHLYSNPYLAHREPYLSGGGFVQFSSALAQMSSLTGLDLTFAIPPDICDSDPFAVATVNLPILTSLTVRDMTSRCIFFLPALHCRLTKLDVAACEVDDH</sequence>
<comment type="caution">
    <text evidence="2">The sequence shown here is derived from an EMBL/GenBank/DDBJ whole genome shotgun (WGS) entry which is preliminary data.</text>
</comment>
<evidence type="ECO:0000313" key="3">
    <source>
        <dbReference type="Proteomes" id="UP000807025"/>
    </source>
</evidence>
<dbReference type="Proteomes" id="UP000807025">
    <property type="component" value="Unassembled WGS sequence"/>
</dbReference>
<keyword evidence="3" id="KW-1185">Reference proteome</keyword>
<evidence type="ECO:0000256" key="1">
    <source>
        <dbReference type="SAM" id="MobiDB-lite"/>
    </source>
</evidence>
<name>A0A9P5ZMD5_PLEER</name>
<feature type="region of interest" description="Disordered" evidence="1">
    <location>
        <begin position="78"/>
        <end position="120"/>
    </location>
</feature>
<feature type="compositionally biased region" description="Acidic residues" evidence="1">
    <location>
        <begin position="143"/>
        <end position="153"/>
    </location>
</feature>
<dbReference type="SUPFAM" id="SSF52047">
    <property type="entry name" value="RNI-like"/>
    <property type="match status" value="1"/>
</dbReference>